<evidence type="ECO:0000256" key="1">
    <source>
        <dbReference type="ARBA" id="ARBA00003907"/>
    </source>
</evidence>
<dbReference type="RefSeq" id="WP_141298138.1">
    <property type="nucleotide sequence ID" value="NZ_BJMN01000028.1"/>
</dbReference>
<dbReference type="EC" id="2.1.1.-" evidence="6"/>
<keyword evidence="5 6" id="KW-0949">S-adenosyl-L-methionine</keyword>
<dbReference type="Gene3D" id="3.40.50.150">
    <property type="entry name" value="Vaccinia Virus protein VP39"/>
    <property type="match status" value="1"/>
</dbReference>
<dbReference type="PANTHER" id="PTHR43619:SF2">
    <property type="entry name" value="S-ADENOSYL-L-METHIONINE-DEPENDENT METHYLTRANSFERASES SUPERFAMILY PROTEIN"/>
    <property type="match status" value="1"/>
</dbReference>
<gene>
    <name evidence="7" type="ORF">SGA01_44570</name>
</gene>
<evidence type="ECO:0000256" key="3">
    <source>
        <dbReference type="ARBA" id="ARBA00022603"/>
    </source>
</evidence>
<dbReference type="NCBIfam" id="TIGR00027">
    <property type="entry name" value="mthyl_TIGR00027"/>
    <property type="match status" value="1"/>
</dbReference>
<proteinExistence type="inferred from homology"/>
<organism evidence="7 8">
    <name type="scientific">Streptomyces gardneri</name>
    <dbReference type="NCBI Taxonomy" id="66892"/>
    <lineage>
        <taxon>Bacteria</taxon>
        <taxon>Bacillati</taxon>
        <taxon>Actinomycetota</taxon>
        <taxon>Actinomycetes</taxon>
        <taxon>Kitasatosporales</taxon>
        <taxon>Streptomycetaceae</taxon>
        <taxon>Streptomyces</taxon>
    </lineage>
</organism>
<evidence type="ECO:0000313" key="7">
    <source>
        <dbReference type="EMBL" id="GEB58852.1"/>
    </source>
</evidence>
<dbReference type="InterPro" id="IPR029063">
    <property type="entry name" value="SAM-dependent_MTases_sf"/>
</dbReference>
<dbReference type="EMBL" id="BJMN01000028">
    <property type="protein sequence ID" value="GEB58852.1"/>
    <property type="molecule type" value="Genomic_DNA"/>
</dbReference>
<sequence>MDAVSYTAQWMAAARYLESQREDALFVDPLAKDLAAPRGFELIDRYEGGGLLPFISIRTRFLDDAIKDVLAEGGIQQVVLIAAGMDTRAFRLDWPEGTQVFEVDHALLIAEKRRRLDALGAEPRTDRREVSADLTKEWMPDLEAAGFDRTRPTLWVAEALTFFLTEEQAAGLLQLLASASAPGSHLAFDILGRALLRSPFSKRWLDTLAADGTPWIFGTDEPEEFLTANGWKTTDLREPGQPGAGEGRWPYEVQSRDRRGANRLWLIRAEIATA</sequence>
<evidence type="ECO:0000313" key="8">
    <source>
        <dbReference type="Proteomes" id="UP000315226"/>
    </source>
</evidence>
<comment type="caution">
    <text evidence="7">The sequence shown here is derived from an EMBL/GenBank/DDBJ whole genome shotgun (WGS) entry which is preliminary data.</text>
</comment>
<comment type="similarity">
    <text evidence="2 6">Belongs to the UPF0677 family.</text>
</comment>
<evidence type="ECO:0000256" key="2">
    <source>
        <dbReference type="ARBA" id="ARBA00008138"/>
    </source>
</evidence>
<protein>
    <recommendedName>
        <fullName evidence="6">S-adenosyl-L-methionine-dependent methyltransferase</fullName>
        <ecNumber evidence="6">2.1.1.-</ecNumber>
    </recommendedName>
</protein>
<dbReference type="GO" id="GO:0032259">
    <property type="term" value="P:methylation"/>
    <property type="evidence" value="ECO:0007669"/>
    <property type="project" value="UniProtKB-KW"/>
</dbReference>
<accession>A0A4Y3RMH6</accession>
<dbReference type="SUPFAM" id="SSF53335">
    <property type="entry name" value="S-adenosyl-L-methionine-dependent methyltransferases"/>
    <property type="match status" value="1"/>
</dbReference>
<dbReference type="AlphaFoldDB" id="A0A4Y3RMH6"/>
<comment type="function">
    <text evidence="1 6">Exhibits S-adenosyl-L-methionine-dependent methyltransferase activity.</text>
</comment>
<evidence type="ECO:0000256" key="5">
    <source>
        <dbReference type="ARBA" id="ARBA00022691"/>
    </source>
</evidence>
<evidence type="ECO:0000256" key="6">
    <source>
        <dbReference type="RuleBase" id="RU362030"/>
    </source>
</evidence>
<dbReference type="PANTHER" id="PTHR43619">
    <property type="entry name" value="S-ADENOSYL-L-METHIONINE-DEPENDENT METHYLTRANSFERASE YKTD-RELATED"/>
    <property type="match status" value="1"/>
</dbReference>
<dbReference type="GO" id="GO:0008168">
    <property type="term" value="F:methyltransferase activity"/>
    <property type="evidence" value="ECO:0007669"/>
    <property type="project" value="UniProtKB-UniRule"/>
</dbReference>
<name>A0A4Y3RMH6_9ACTN</name>
<keyword evidence="3 6" id="KW-0489">Methyltransferase</keyword>
<evidence type="ECO:0000256" key="4">
    <source>
        <dbReference type="ARBA" id="ARBA00022679"/>
    </source>
</evidence>
<dbReference type="Proteomes" id="UP000315226">
    <property type="component" value="Unassembled WGS sequence"/>
</dbReference>
<dbReference type="Pfam" id="PF04072">
    <property type="entry name" value="LCM"/>
    <property type="match status" value="1"/>
</dbReference>
<reference evidence="7 8" key="1">
    <citation type="submission" date="2019-06" db="EMBL/GenBank/DDBJ databases">
        <title>Whole genome shotgun sequence of Streptomyces gardneri NBRC 12865.</title>
        <authorList>
            <person name="Hosoyama A."/>
            <person name="Uohara A."/>
            <person name="Ohji S."/>
            <person name="Ichikawa N."/>
        </authorList>
    </citation>
    <scope>NUCLEOTIDE SEQUENCE [LARGE SCALE GENOMIC DNA]</scope>
    <source>
        <strain evidence="7 8">NBRC 12865</strain>
    </source>
</reference>
<dbReference type="InterPro" id="IPR011610">
    <property type="entry name" value="SAM_mthyl_Trfase_ML2640-like"/>
</dbReference>
<dbReference type="OrthoDB" id="9806164at2"/>
<keyword evidence="4 7" id="KW-0808">Transferase</keyword>
<keyword evidence="8" id="KW-1185">Reference proteome</keyword>
<dbReference type="InterPro" id="IPR007213">
    <property type="entry name" value="Ppm1/Ppm2/Tcmp"/>
</dbReference>